<accession>A0A370PQ70</accession>
<dbReference type="EMBL" id="KZ851849">
    <property type="protein sequence ID" value="RDK44332.1"/>
    <property type="molecule type" value="Genomic_DNA"/>
</dbReference>
<organism evidence="1 2">
    <name type="scientific">Aspergillus phoenicis ATCC 13157</name>
    <dbReference type="NCBI Taxonomy" id="1353007"/>
    <lineage>
        <taxon>Eukaryota</taxon>
        <taxon>Fungi</taxon>
        <taxon>Dikarya</taxon>
        <taxon>Ascomycota</taxon>
        <taxon>Pezizomycotina</taxon>
        <taxon>Eurotiomycetes</taxon>
        <taxon>Eurotiomycetidae</taxon>
        <taxon>Eurotiales</taxon>
        <taxon>Aspergillaceae</taxon>
        <taxon>Aspergillus</taxon>
    </lineage>
</organism>
<evidence type="ECO:0000313" key="2">
    <source>
        <dbReference type="Proteomes" id="UP000254937"/>
    </source>
</evidence>
<evidence type="ECO:0000313" key="1">
    <source>
        <dbReference type="EMBL" id="RDK44332.1"/>
    </source>
</evidence>
<sequence length="113" mass="12671">MSDSGGWCTILMCTGIDASVLKACLFVVSTLHISLPMEFASRCGHRLLDTRSSRSLAFPREAGRCPSYSRYHFRMPGVFKEWLRRSRQRVCLRNISPGIQPVQIGVLPLPVCS</sequence>
<keyword evidence="2" id="KW-1185">Reference proteome</keyword>
<reference evidence="1 2" key="1">
    <citation type="submission" date="2018-07" db="EMBL/GenBank/DDBJ databases">
        <title>Section-level genome sequencing of Aspergillus section Nigri to investigate inter- and intra-species variation.</title>
        <authorList>
            <consortium name="DOE Joint Genome Institute"/>
            <person name="Vesth T.C."/>
            <person name="Nybo J.L."/>
            <person name="Theobald S."/>
            <person name="Frisvad J.C."/>
            <person name="Larsen T.O."/>
            <person name="Nielsen K.F."/>
            <person name="Hoof J.B."/>
            <person name="Brandl J."/>
            <person name="Salamov A."/>
            <person name="Riley R."/>
            <person name="Gladden J.M."/>
            <person name="Phatale P."/>
            <person name="Nielsen M.T."/>
            <person name="Lyhne E.K."/>
            <person name="Kogle M.E."/>
            <person name="Strasser K."/>
            <person name="McDonnell E."/>
            <person name="Barry K."/>
            <person name="Clum A."/>
            <person name="Chen C."/>
            <person name="Nolan M."/>
            <person name="Sandor L."/>
            <person name="Kuo A."/>
            <person name="Lipzen A."/>
            <person name="Hainaut M."/>
            <person name="Drula E."/>
            <person name="Tsang A."/>
            <person name="Magnuson J.K."/>
            <person name="Henrissat B."/>
            <person name="Wiebenga A."/>
            <person name="Simmons B.A."/>
            <person name="Makela M.R."/>
            <person name="De vries R.P."/>
            <person name="Grigoriev I.V."/>
            <person name="Mortensen U.H."/>
            <person name="Baker S.E."/>
            <person name="Andersen M.R."/>
        </authorList>
    </citation>
    <scope>NUCLEOTIDE SEQUENCE [LARGE SCALE GENOMIC DNA]</scope>
    <source>
        <strain evidence="1 2">ATCC 13157</strain>
    </source>
</reference>
<proteinExistence type="predicted"/>
<name>A0A370PQ70_ASPPH</name>
<protein>
    <submittedName>
        <fullName evidence="1">Uncharacterized protein</fullName>
    </submittedName>
</protein>
<dbReference type="Proteomes" id="UP000254937">
    <property type="component" value="Unassembled WGS sequence"/>
</dbReference>
<gene>
    <name evidence="1" type="ORF">M752DRAFT_138545</name>
</gene>
<dbReference type="AlphaFoldDB" id="A0A370PQ70"/>